<keyword evidence="2" id="KW-1185">Reference proteome</keyword>
<proteinExistence type="predicted"/>
<dbReference type="GO" id="GO:0003677">
    <property type="term" value="F:DNA binding"/>
    <property type="evidence" value="ECO:0007669"/>
    <property type="project" value="InterPro"/>
</dbReference>
<dbReference type="PANTHER" id="PTHR33609">
    <property type="entry name" value="LOW CALCIUM RESPONSE LOCUS PROTEIN S"/>
    <property type="match status" value="1"/>
</dbReference>
<dbReference type="PANTHER" id="PTHR33609:SF1">
    <property type="entry name" value="TRANSPOSASE"/>
    <property type="match status" value="1"/>
</dbReference>
<gene>
    <name evidence="1" type="ORF">CIT31_28695</name>
</gene>
<dbReference type="InterPro" id="IPR002514">
    <property type="entry name" value="Transposase_8"/>
</dbReference>
<dbReference type="EMBL" id="NPKH01000037">
    <property type="protein sequence ID" value="PAP91985.1"/>
    <property type="molecule type" value="Genomic_DNA"/>
</dbReference>
<dbReference type="Proteomes" id="UP000215931">
    <property type="component" value="Unassembled WGS sequence"/>
</dbReference>
<reference evidence="1 2" key="1">
    <citation type="submission" date="2017-08" db="EMBL/GenBank/DDBJ databases">
        <title>Mesorhizobium wenxinae sp. nov., a novel rhizobial species isolated from root nodules of chickpea (Cicer arietinum L.).</title>
        <authorList>
            <person name="Zhang J."/>
        </authorList>
    </citation>
    <scope>NUCLEOTIDE SEQUENCE [LARGE SCALE GENOMIC DNA]</scope>
    <source>
        <strain evidence="2">WYCCWR 10019</strain>
    </source>
</reference>
<evidence type="ECO:0000313" key="2">
    <source>
        <dbReference type="Proteomes" id="UP000215931"/>
    </source>
</evidence>
<dbReference type="InterPro" id="IPR052546">
    <property type="entry name" value="Transposase_8_domain"/>
</dbReference>
<dbReference type="GO" id="GO:0006313">
    <property type="term" value="P:DNA transposition"/>
    <property type="evidence" value="ECO:0007669"/>
    <property type="project" value="InterPro"/>
</dbReference>
<name>A0A271KAB3_9HYPH</name>
<dbReference type="AlphaFoldDB" id="A0A271KAB3"/>
<evidence type="ECO:0008006" key="3">
    <source>
        <dbReference type="Google" id="ProtNLM"/>
    </source>
</evidence>
<evidence type="ECO:0000313" key="1">
    <source>
        <dbReference type="EMBL" id="PAP91985.1"/>
    </source>
</evidence>
<protein>
    <recommendedName>
        <fullName evidence="3">Transposase</fullName>
    </recommendedName>
</protein>
<dbReference type="InterPro" id="IPR009057">
    <property type="entry name" value="Homeodomain-like_sf"/>
</dbReference>
<accession>A0A271KAB3</accession>
<comment type="caution">
    <text evidence="1">The sequence shown here is derived from an EMBL/GenBank/DDBJ whole genome shotgun (WGS) entry which is preliminary data.</text>
</comment>
<dbReference type="Pfam" id="PF01527">
    <property type="entry name" value="HTH_Tnp_1"/>
    <property type="match status" value="1"/>
</dbReference>
<sequence length="173" mass="19678">MLGLEEIGLDIWNDTPVKRFIGTHSSFRSRSTLGLSDVPPAESERFWLEFFTCDPSIGPRRMPHEGIEVLGGADRLRFEAGEDGTAVGEVCRKFGISEATFCNWRKRYAGLISSEVKRLRQFEEGNAKLKRIVADLSPDKAMLQDVLQKALRPARRRQLVDQMRAAWKVSIRK</sequence>
<dbReference type="OrthoDB" id="9809060at2"/>
<organism evidence="1 2">
    <name type="scientific">Mesorhizobium wenxiniae</name>
    <dbReference type="NCBI Taxonomy" id="2014805"/>
    <lineage>
        <taxon>Bacteria</taxon>
        <taxon>Pseudomonadati</taxon>
        <taxon>Pseudomonadota</taxon>
        <taxon>Alphaproteobacteria</taxon>
        <taxon>Hyphomicrobiales</taxon>
        <taxon>Phyllobacteriaceae</taxon>
        <taxon>Mesorhizobium</taxon>
    </lineage>
</organism>
<dbReference type="SUPFAM" id="SSF46689">
    <property type="entry name" value="Homeodomain-like"/>
    <property type="match status" value="1"/>
</dbReference>
<dbReference type="GO" id="GO:0004803">
    <property type="term" value="F:transposase activity"/>
    <property type="evidence" value="ECO:0007669"/>
    <property type="project" value="InterPro"/>
</dbReference>